<evidence type="ECO:0000259" key="7">
    <source>
        <dbReference type="SMART" id="SM01156"/>
    </source>
</evidence>
<dbReference type="PANTHER" id="PTHR14978">
    <property type="entry name" value="BETA-CATENIN-LIKE PROTEIN 1 NUCLEAR ASSOCIATED PROTEIN"/>
    <property type="match status" value="1"/>
</dbReference>
<evidence type="ECO:0000256" key="1">
    <source>
        <dbReference type="ARBA" id="ARBA00004123"/>
    </source>
</evidence>
<evidence type="ECO:0000256" key="3">
    <source>
        <dbReference type="ARBA" id="ARBA00022737"/>
    </source>
</evidence>
<dbReference type="PANTHER" id="PTHR14978:SF0">
    <property type="entry name" value="BETA-CATENIN-LIKE PROTEIN 1"/>
    <property type="match status" value="1"/>
</dbReference>
<dbReference type="Gene3D" id="1.25.10.10">
    <property type="entry name" value="Leucine-rich Repeat Variant"/>
    <property type="match status" value="1"/>
</dbReference>
<organism evidence="8 9">
    <name type="scientific">Pipistrellus nathusii</name>
    <name type="common">Nathusius' pipistrelle</name>
    <dbReference type="NCBI Taxonomy" id="59473"/>
    <lineage>
        <taxon>Eukaryota</taxon>
        <taxon>Metazoa</taxon>
        <taxon>Chordata</taxon>
        <taxon>Craniata</taxon>
        <taxon>Vertebrata</taxon>
        <taxon>Euteleostomi</taxon>
        <taxon>Mammalia</taxon>
        <taxon>Eutheria</taxon>
        <taxon>Laurasiatheria</taxon>
        <taxon>Chiroptera</taxon>
        <taxon>Yangochiroptera</taxon>
        <taxon>Vespertilionidae</taxon>
        <taxon>Pipistrellus</taxon>
    </lineage>
</organism>
<protein>
    <recommendedName>
        <fullName evidence="7">Beta-catenin-like protein 1 N-terminal domain-containing protein</fullName>
    </recommendedName>
</protein>
<feature type="compositionally biased region" description="Basic and acidic residues" evidence="6">
    <location>
        <begin position="17"/>
        <end position="27"/>
    </location>
</feature>
<dbReference type="EMBL" id="OY882866">
    <property type="protein sequence ID" value="CAK6448797.1"/>
    <property type="molecule type" value="Genomic_DNA"/>
</dbReference>
<keyword evidence="9" id="KW-1185">Reference proteome</keyword>
<feature type="domain" description="Beta-catenin-like protein 1 N-terminal" evidence="7">
    <location>
        <begin position="52"/>
        <end position="162"/>
    </location>
</feature>
<dbReference type="SMART" id="SM01156">
    <property type="entry name" value="DUF1716"/>
    <property type="match status" value="1"/>
</dbReference>
<keyword evidence="2" id="KW-0597">Phosphoprotein</keyword>
<accession>A0ABP0AJV5</accession>
<feature type="region of interest" description="Disordered" evidence="6">
    <location>
        <begin position="1"/>
        <end position="47"/>
    </location>
</feature>
<dbReference type="InterPro" id="IPR039678">
    <property type="entry name" value="CTNNBL1"/>
</dbReference>
<evidence type="ECO:0000256" key="2">
    <source>
        <dbReference type="ARBA" id="ARBA00022553"/>
    </source>
</evidence>
<dbReference type="InterPro" id="IPR011989">
    <property type="entry name" value="ARM-like"/>
</dbReference>
<dbReference type="Proteomes" id="UP001314169">
    <property type="component" value="Chromosome 9"/>
</dbReference>
<evidence type="ECO:0000256" key="6">
    <source>
        <dbReference type="SAM" id="MobiDB-lite"/>
    </source>
</evidence>
<dbReference type="InterPro" id="IPR013180">
    <property type="entry name" value="CTNNBL1_N"/>
</dbReference>
<sequence>MDVGEVLSYQPNRGTKRPCDGQEEELKRPKKLAGAGGLDRFREEGMTVGKAADDDRKMLLQIVDNEGEGKEEEEEPLDASSVKRMILTFEKRSYRNQELRVKFPDQPEKFMESELDLDDILQEMHVVATRPDLYPLLVELNAVPSLLGLLGHDNTDVAITVVHLLEELTDVETVHEGEEWGAEVLVQALADGHVVALLVHHLERLREAVAEEAQGVHDALALVENMAEFRPQVCAEAAQQGLLRWLLNRLKAKMPFDANKLYCSEVLAILLQDSDANRALLGKLGGMDVLLRQLSVFKRRDPGTAEEREMMENLFDSLCSCLLLSANRERFLQGEGVQLMSLMLRAKRVSRSSALKVLDHAMLGPEGAGSCDMFVDILGLRTLFPLFMKSPRKIKKAGSTEKEHEEHVCSILASLLRNLTGQR</sequence>
<evidence type="ECO:0000256" key="4">
    <source>
        <dbReference type="ARBA" id="ARBA00023054"/>
    </source>
</evidence>
<evidence type="ECO:0000313" key="8">
    <source>
        <dbReference type="EMBL" id="CAK6448797.1"/>
    </source>
</evidence>
<dbReference type="SUPFAM" id="SSF48371">
    <property type="entry name" value="ARM repeat"/>
    <property type="match status" value="1"/>
</dbReference>
<comment type="subcellular location">
    <subcellularLocation>
        <location evidence="1">Nucleus</location>
    </subcellularLocation>
</comment>
<keyword evidence="5" id="KW-0539">Nucleus</keyword>
<reference evidence="8" key="1">
    <citation type="submission" date="2023-12" db="EMBL/GenBank/DDBJ databases">
        <authorList>
            <person name="Brown T."/>
        </authorList>
    </citation>
    <scope>NUCLEOTIDE SEQUENCE</scope>
</reference>
<keyword evidence="3" id="KW-0677">Repeat</keyword>
<gene>
    <name evidence="8" type="ORF">MPIPNATIZW_LOCUS17103</name>
</gene>
<dbReference type="Pfam" id="PF08216">
    <property type="entry name" value="CTNNBL"/>
    <property type="match status" value="1"/>
</dbReference>
<dbReference type="InterPro" id="IPR016024">
    <property type="entry name" value="ARM-type_fold"/>
</dbReference>
<evidence type="ECO:0000313" key="9">
    <source>
        <dbReference type="Proteomes" id="UP001314169"/>
    </source>
</evidence>
<evidence type="ECO:0000256" key="5">
    <source>
        <dbReference type="ARBA" id="ARBA00023242"/>
    </source>
</evidence>
<keyword evidence="4" id="KW-0175">Coiled coil</keyword>
<name>A0ABP0AJV5_PIPNA</name>
<proteinExistence type="predicted"/>